<gene>
    <name evidence="2" type="ORF">PECAL_4P10350</name>
</gene>
<dbReference type="EMBL" id="CAKKNE010000004">
    <property type="protein sequence ID" value="CAH0373795.1"/>
    <property type="molecule type" value="Genomic_DNA"/>
</dbReference>
<comment type="caution">
    <text evidence="2">The sequence shown here is derived from an EMBL/GenBank/DDBJ whole genome shotgun (WGS) entry which is preliminary data.</text>
</comment>
<name>A0A8J2X0N1_9STRA</name>
<proteinExistence type="predicted"/>
<organism evidence="2 3">
    <name type="scientific">Pelagomonas calceolata</name>
    <dbReference type="NCBI Taxonomy" id="35677"/>
    <lineage>
        <taxon>Eukaryota</taxon>
        <taxon>Sar</taxon>
        <taxon>Stramenopiles</taxon>
        <taxon>Ochrophyta</taxon>
        <taxon>Pelagophyceae</taxon>
        <taxon>Pelagomonadales</taxon>
        <taxon>Pelagomonadaceae</taxon>
        <taxon>Pelagomonas</taxon>
    </lineage>
</organism>
<sequence length="417" mass="46836">MANTDLSSVILGTYGVIKPPPPPPVQDGWWWQRVHHRKTGKHEKKFWWQQSTLNRRWLNGLEPPWRTKGHRSYHKKHHALDTGWWFEGPSLKEYHTHVPIQPQTRRLLQVLRRKDGGEERPQRSLAGLFAGVGLRREAARGSIVHEELCEHASERALRRDTRGRVPIDAKYAHSQAWHVHDVEASSRRLRAGRPRTKDVEDPARVERAPPKVPDADERLHSRLRRVFDDLRRRDEPDRATHPAHKDARSHLLRARGIADYYASAAEDKAPPPRNGLCAADLVAALAEKGLCMEASEVEAALALVLRDPDAIAFADFYAWQVQHHPQLLDDRARALLVDVLDGDAFAAEFAWWEPLLDGVVATLDEDERRVLGGGEQLVVKDAAVACGCEAPGGSAVVAERRRAAARGRSLACCAAAP</sequence>
<accession>A0A8J2X0N1</accession>
<dbReference type="Proteomes" id="UP000789595">
    <property type="component" value="Unassembled WGS sequence"/>
</dbReference>
<evidence type="ECO:0000313" key="2">
    <source>
        <dbReference type="EMBL" id="CAH0373795.1"/>
    </source>
</evidence>
<keyword evidence="3" id="KW-1185">Reference proteome</keyword>
<evidence type="ECO:0000256" key="1">
    <source>
        <dbReference type="SAM" id="MobiDB-lite"/>
    </source>
</evidence>
<dbReference type="AlphaFoldDB" id="A0A8J2X0N1"/>
<protein>
    <submittedName>
        <fullName evidence="2">Uncharacterized protein</fullName>
    </submittedName>
</protein>
<feature type="compositionally biased region" description="Basic and acidic residues" evidence="1">
    <location>
        <begin position="195"/>
        <end position="213"/>
    </location>
</feature>
<reference evidence="2" key="1">
    <citation type="submission" date="2021-11" db="EMBL/GenBank/DDBJ databases">
        <authorList>
            <consortium name="Genoscope - CEA"/>
            <person name="William W."/>
        </authorList>
    </citation>
    <scope>NUCLEOTIDE SEQUENCE</scope>
</reference>
<evidence type="ECO:0000313" key="3">
    <source>
        <dbReference type="Proteomes" id="UP000789595"/>
    </source>
</evidence>
<feature type="region of interest" description="Disordered" evidence="1">
    <location>
        <begin position="186"/>
        <end position="213"/>
    </location>
</feature>